<evidence type="ECO:0000256" key="4">
    <source>
        <dbReference type="ARBA" id="ARBA00022553"/>
    </source>
</evidence>
<keyword evidence="12" id="KW-1185">Reference proteome</keyword>
<keyword evidence="7" id="KW-0812">Transmembrane</keyword>
<dbReference type="SMART" id="SM00387">
    <property type="entry name" value="HATPase_c"/>
    <property type="match status" value="1"/>
</dbReference>
<dbReference type="SMART" id="SM00388">
    <property type="entry name" value="HisKA"/>
    <property type="match status" value="1"/>
</dbReference>
<keyword evidence="4" id="KW-0597">Phosphoprotein</keyword>
<gene>
    <name evidence="11" type="ORF">DSCW_53920</name>
</gene>
<dbReference type="Gene3D" id="3.30.565.10">
    <property type="entry name" value="Histidine kinase-like ATPase, C-terminal domain"/>
    <property type="match status" value="1"/>
</dbReference>
<evidence type="ECO:0000256" key="3">
    <source>
        <dbReference type="ARBA" id="ARBA00012438"/>
    </source>
</evidence>
<dbReference type="SUPFAM" id="SSF55785">
    <property type="entry name" value="PYP-like sensor domain (PAS domain)"/>
    <property type="match status" value="1"/>
</dbReference>
<dbReference type="GO" id="GO:0016020">
    <property type="term" value="C:membrane"/>
    <property type="evidence" value="ECO:0007669"/>
    <property type="project" value="UniProtKB-SubCell"/>
</dbReference>
<dbReference type="SMART" id="SM00304">
    <property type="entry name" value="HAMP"/>
    <property type="match status" value="1"/>
</dbReference>
<dbReference type="SUPFAM" id="SSF158472">
    <property type="entry name" value="HAMP domain-like"/>
    <property type="match status" value="1"/>
</dbReference>
<evidence type="ECO:0000256" key="5">
    <source>
        <dbReference type="ARBA" id="ARBA00022679"/>
    </source>
</evidence>
<dbReference type="Pfam" id="PF08448">
    <property type="entry name" value="PAS_4"/>
    <property type="match status" value="1"/>
</dbReference>
<feature type="transmembrane region" description="Helical" evidence="7">
    <location>
        <begin position="149"/>
        <end position="171"/>
    </location>
</feature>
<reference evidence="11 12" key="1">
    <citation type="submission" date="2019-11" db="EMBL/GenBank/DDBJ databases">
        <title>Comparative genomics of hydrocarbon-degrading Desulfosarcina strains.</title>
        <authorList>
            <person name="Watanabe M."/>
            <person name="Kojima H."/>
            <person name="Fukui M."/>
        </authorList>
    </citation>
    <scope>NUCLEOTIDE SEQUENCE [LARGE SCALE GENOMIC DNA]</scope>
    <source>
        <strain evidence="11 12">PP31</strain>
    </source>
</reference>
<dbReference type="InterPro" id="IPR000014">
    <property type="entry name" value="PAS"/>
</dbReference>
<keyword evidence="5" id="KW-0808">Transferase</keyword>
<dbReference type="EC" id="2.7.13.3" evidence="3"/>
<evidence type="ECO:0000313" key="12">
    <source>
        <dbReference type="Proteomes" id="UP000427769"/>
    </source>
</evidence>
<dbReference type="PROSITE" id="PS50109">
    <property type="entry name" value="HIS_KIN"/>
    <property type="match status" value="1"/>
</dbReference>
<dbReference type="Gene3D" id="1.10.287.130">
    <property type="match status" value="1"/>
</dbReference>
<comment type="subcellular location">
    <subcellularLocation>
        <location evidence="2">Membrane</location>
    </subcellularLocation>
</comment>
<dbReference type="InterPro" id="IPR013656">
    <property type="entry name" value="PAS_4"/>
</dbReference>
<dbReference type="Proteomes" id="UP000427769">
    <property type="component" value="Chromosome"/>
</dbReference>
<dbReference type="InterPro" id="IPR003661">
    <property type="entry name" value="HisK_dim/P_dom"/>
</dbReference>
<dbReference type="EMBL" id="AP021875">
    <property type="protein sequence ID" value="BBO77975.1"/>
    <property type="molecule type" value="Genomic_DNA"/>
</dbReference>
<evidence type="ECO:0000259" key="10">
    <source>
        <dbReference type="PROSITE" id="PS50885"/>
    </source>
</evidence>
<comment type="catalytic activity">
    <reaction evidence="1">
        <text>ATP + protein L-histidine = ADP + protein N-phospho-L-histidine.</text>
        <dbReference type="EC" id="2.7.13.3"/>
    </reaction>
</comment>
<organism evidence="11 12">
    <name type="scientific">Desulfosarcina widdelii</name>
    <dbReference type="NCBI Taxonomy" id="947919"/>
    <lineage>
        <taxon>Bacteria</taxon>
        <taxon>Pseudomonadati</taxon>
        <taxon>Thermodesulfobacteriota</taxon>
        <taxon>Desulfobacteria</taxon>
        <taxon>Desulfobacterales</taxon>
        <taxon>Desulfosarcinaceae</taxon>
        <taxon>Desulfosarcina</taxon>
    </lineage>
</organism>
<dbReference type="InterPro" id="IPR003594">
    <property type="entry name" value="HATPase_dom"/>
</dbReference>
<dbReference type="AlphaFoldDB" id="A0A5K7ZB53"/>
<keyword evidence="7" id="KW-1133">Transmembrane helix</keyword>
<name>A0A5K7ZB53_9BACT</name>
<dbReference type="InterPro" id="IPR036890">
    <property type="entry name" value="HATPase_C_sf"/>
</dbReference>
<proteinExistence type="predicted"/>
<dbReference type="PROSITE" id="PS50112">
    <property type="entry name" value="PAS"/>
    <property type="match status" value="1"/>
</dbReference>
<dbReference type="InterPro" id="IPR035965">
    <property type="entry name" value="PAS-like_dom_sf"/>
</dbReference>
<dbReference type="NCBIfam" id="TIGR00229">
    <property type="entry name" value="sensory_box"/>
    <property type="match status" value="1"/>
</dbReference>
<dbReference type="CDD" id="cd00130">
    <property type="entry name" value="PAS"/>
    <property type="match status" value="1"/>
</dbReference>
<dbReference type="InterPro" id="IPR036097">
    <property type="entry name" value="HisK_dim/P_sf"/>
</dbReference>
<evidence type="ECO:0000313" key="11">
    <source>
        <dbReference type="EMBL" id="BBO77975.1"/>
    </source>
</evidence>
<evidence type="ECO:0000259" key="8">
    <source>
        <dbReference type="PROSITE" id="PS50109"/>
    </source>
</evidence>
<dbReference type="SUPFAM" id="SSF47384">
    <property type="entry name" value="Homodimeric domain of signal transducing histidine kinase"/>
    <property type="match status" value="1"/>
</dbReference>
<keyword evidence="7" id="KW-0472">Membrane</keyword>
<accession>A0A5K7ZB53</accession>
<feature type="domain" description="Histidine kinase" evidence="8">
    <location>
        <begin position="364"/>
        <end position="609"/>
    </location>
</feature>
<dbReference type="CDD" id="cd00082">
    <property type="entry name" value="HisKA"/>
    <property type="match status" value="1"/>
</dbReference>
<evidence type="ECO:0000256" key="6">
    <source>
        <dbReference type="ARBA" id="ARBA00022777"/>
    </source>
</evidence>
<protein>
    <recommendedName>
        <fullName evidence="3">histidine kinase</fullName>
        <ecNumber evidence="3">2.7.13.3</ecNumber>
    </recommendedName>
</protein>
<dbReference type="RefSeq" id="WP_155306653.1">
    <property type="nucleotide sequence ID" value="NZ_AP021875.1"/>
</dbReference>
<dbReference type="InterPro" id="IPR003660">
    <property type="entry name" value="HAMP_dom"/>
</dbReference>
<feature type="domain" description="PAS" evidence="9">
    <location>
        <begin position="230"/>
        <end position="274"/>
    </location>
</feature>
<dbReference type="PANTHER" id="PTHR43065">
    <property type="entry name" value="SENSOR HISTIDINE KINASE"/>
    <property type="match status" value="1"/>
</dbReference>
<feature type="domain" description="HAMP" evidence="10">
    <location>
        <begin position="173"/>
        <end position="225"/>
    </location>
</feature>
<dbReference type="Gene3D" id="3.30.450.20">
    <property type="entry name" value="PAS domain"/>
    <property type="match status" value="1"/>
</dbReference>
<evidence type="ECO:0000256" key="1">
    <source>
        <dbReference type="ARBA" id="ARBA00000085"/>
    </source>
</evidence>
<evidence type="ECO:0000259" key="9">
    <source>
        <dbReference type="PROSITE" id="PS50112"/>
    </source>
</evidence>
<dbReference type="PANTHER" id="PTHR43065:SF42">
    <property type="entry name" value="TWO-COMPONENT SENSOR PPRA"/>
    <property type="match status" value="1"/>
</dbReference>
<dbReference type="KEGG" id="dwd:DSCW_53920"/>
<dbReference type="InterPro" id="IPR005467">
    <property type="entry name" value="His_kinase_dom"/>
</dbReference>
<evidence type="ECO:0000256" key="2">
    <source>
        <dbReference type="ARBA" id="ARBA00004370"/>
    </source>
</evidence>
<evidence type="ECO:0000256" key="7">
    <source>
        <dbReference type="SAM" id="Phobius"/>
    </source>
</evidence>
<dbReference type="InterPro" id="IPR004358">
    <property type="entry name" value="Sig_transdc_His_kin-like_C"/>
</dbReference>
<dbReference type="SUPFAM" id="SSF55874">
    <property type="entry name" value="ATPase domain of HSP90 chaperone/DNA topoisomerase II/histidine kinase"/>
    <property type="match status" value="1"/>
</dbReference>
<dbReference type="GO" id="GO:0000155">
    <property type="term" value="F:phosphorelay sensor kinase activity"/>
    <property type="evidence" value="ECO:0007669"/>
    <property type="project" value="InterPro"/>
</dbReference>
<dbReference type="OrthoDB" id="5439205at2"/>
<dbReference type="Pfam" id="PF00512">
    <property type="entry name" value="HisKA"/>
    <property type="match status" value="1"/>
</dbReference>
<keyword evidence="6" id="KW-0418">Kinase</keyword>
<sequence length="625" mass="69494">MKHSKPVSRRTRRTIARDLTLGLTLMTALVFSAFGAFYQVYYTNREAKNLESEAADIADEFAEVLARPLWNLDVDTVKQIAKAYLSSDFLSAVRIETNLEAYFDTIPEQPQKERWIHLKRDIVSGDEHIGTTELLFSRERIQAIQKRSLISILATIFLVTLVIGLGTHLLMKRMVAKPLDRLIAGIRTIAAGDYQLALPLEKQSDINTIISEINIMAREIDRRETDLKKLRETLKNIVDSMPSVLVGVDPEGRVTQWNREAQKHSGIDAEHALGCHVGDVYPFLAEAMGWVKQAIAERRPLKESKVTTRSKGDVRYSDITVYPLDSGSTGGAVIRVDDVTERVRIEEMMVQSEKMLSVGGLAAGMAHEINNPLAGIMQNIQVMQNRLSSDLPKNHEVAERCGVTMPAIQAYMQGRSMPQMMAMIMESGKRAAKIVENMLSFSRKSEAVTTSCDLTQLLDATVELAENDYDLKKKYDFRKIEIVREYDSKVPKVSCEASKIQQVFLNILSNGAQAMAENPGQTAPHLVLRVKMDDGQACVEIEDNGPGMDAAVRKRIFEPFFTTKSVGVGTGLGLSVSYFIITENHGGTMNVFSTPGAGTRFVIHLPVENTANENLTEQSLPPTTT</sequence>
<dbReference type="PRINTS" id="PR00344">
    <property type="entry name" value="BCTRLSENSOR"/>
</dbReference>
<dbReference type="Pfam" id="PF02518">
    <property type="entry name" value="HATPase_c"/>
    <property type="match status" value="1"/>
</dbReference>
<dbReference type="PROSITE" id="PS50885">
    <property type="entry name" value="HAMP"/>
    <property type="match status" value="1"/>
</dbReference>
<dbReference type="Gene3D" id="6.10.340.10">
    <property type="match status" value="1"/>
</dbReference>